<dbReference type="Pfam" id="PF01351">
    <property type="entry name" value="RNase_HII"/>
    <property type="match status" value="1"/>
</dbReference>
<evidence type="ECO:0000256" key="2">
    <source>
        <dbReference type="ARBA" id="ARBA00001936"/>
    </source>
</evidence>
<dbReference type="Proteomes" id="UP000324800">
    <property type="component" value="Unassembled WGS sequence"/>
</dbReference>
<dbReference type="FunFam" id="1.10.10.460:FF:000001">
    <property type="entry name" value="Ribonuclease"/>
    <property type="match status" value="1"/>
</dbReference>
<evidence type="ECO:0000313" key="13">
    <source>
        <dbReference type="Proteomes" id="UP000324800"/>
    </source>
</evidence>
<dbReference type="AlphaFoldDB" id="A0A5J4UIX3"/>
<evidence type="ECO:0000259" key="11">
    <source>
        <dbReference type="PROSITE" id="PS51975"/>
    </source>
</evidence>
<comment type="function">
    <text evidence="10">Endonuclease that specifically degrades the RNA of RNA-DNA hybrids.</text>
</comment>
<evidence type="ECO:0000256" key="5">
    <source>
        <dbReference type="ARBA" id="ARBA00022722"/>
    </source>
</evidence>
<evidence type="ECO:0000256" key="1">
    <source>
        <dbReference type="ARBA" id="ARBA00000077"/>
    </source>
</evidence>
<evidence type="ECO:0000256" key="4">
    <source>
        <dbReference type="ARBA" id="ARBA00007058"/>
    </source>
</evidence>
<name>A0A5J4UIX3_9EUKA</name>
<keyword evidence="6" id="KW-0479">Metal-binding</keyword>
<comment type="cofactor">
    <cofactor evidence="2">
        <name>Mn(2+)</name>
        <dbReference type="ChEBI" id="CHEBI:29035"/>
    </cofactor>
</comment>
<dbReference type="EC" id="3.1.26.4" evidence="10"/>
<comment type="cofactor">
    <cofactor evidence="3">
        <name>Mg(2+)</name>
        <dbReference type="ChEBI" id="CHEBI:18420"/>
    </cofactor>
</comment>
<reference evidence="12 13" key="1">
    <citation type="submission" date="2019-03" db="EMBL/GenBank/DDBJ databases">
        <title>Single cell metagenomics reveals metabolic interactions within the superorganism composed of flagellate Streblomastix strix and complex community of Bacteroidetes bacteria on its surface.</title>
        <authorList>
            <person name="Treitli S.C."/>
            <person name="Kolisko M."/>
            <person name="Husnik F."/>
            <person name="Keeling P."/>
            <person name="Hampl V."/>
        </authorList>
    </citation>
    <scope>NUCLEOTIDE SEQUENCE [LARGE SCALE GENOMIC DNA]</scope>
    <source>
        <strain evidence="12">ST1C</strain>
    </source>
</reference>
<dbReference type="SUPFAM" id="SSF53098">
    <property type="entry name" value="Ribonuclease H-like"/>
    <property type="match status" value="1"/>
</dbReference>
<comment type="similarity">
    <text evidence="4">Belongs to the RNase HII family. Eukaryotic subfamily.</text>
</comment>
<evidence type="ECO:0000256" key="9">
    <source>
        <dbReference type="PROSITE-ProRule" id="PRU01319"/>
    </source>
</evidence>
<dbReference type="OrthoDB" id="7462577at2759"/>
<dbReference type="Gene3D" id="3.30.420.10">
    <property type="entry name" value="Ribonuclease H-like superfamily/Ribonuclease H"/>
    <property type="match status" value="1"/>
</dbReference>
<proteinExistence type="inferred from homology"/>
<evidence type="ECO:0000256" key="8">
    <source>
        <dbReference type="ARBA" id="ARBA00022801"/>
    </source>
</evidence>
<protein>
    <recommendedName>
        <fullName evidence="10">Ribonuclease</fullName>
        <ecNumber evidence="10">3.1.26.4</ecNumber>
    </recommendedName>
</protein>
<dbReference type="InterPro" id="IPR012337">
    <property type="entry name" value="RNaseH-like_sf"/>
</dbReference>
<feature type="domain" description="RNase H type-2" evidence="11">
    <location>
        <begin position="1"/>
        <end position="213"/>
    </location>
</feature>
<dbReference type="GO" id="GO:0032299">
    <property type="term" value="C:ribonuclease H2 complex"/>
    <property type="evidence" value="ECO:0007669"/>
    <property type="project" value="TreeGrafter"/>
</dbReference>
<dbReference type="PANTHER" id="PTHR10954:SF7">
    <property type="entry name" value="RIBONUCLEASE H2 SUBUNIT A"/>
    <property type="match status" value="1"/>
</dbReference>
<dbReference type="GO" id="GO:0006298">
    <property type="term" value="P:mismatch repair"/>
    <property type="evidence" value="ECO:0007669"/>
    <property type="project" value="TreeGrafter"/>
</dbReference>
<evidence type="ECO:0000256" key="10">
    <source>
        <dbReference type="RuleBase" id="RU003515"/>
    </source>
</evidence>
<dbReference type="GO" id="GO:0043137">
    <property type="term" value="P:DNA replication, removal of RNA primer"/>
    <property type="evidence" value="ECO:0007669"/>
    <property type="project" value="TreeGrafter"/>
</dbReference>
<dbReference type="InterPro" id="IPR001352">
    <property type="entry name" value="RNase_HII/HIII"/>
</dbReference>
<dbReference type="EMBL" id="SNRW01015819">
    <property type="protein sequence ID" value="KAA6370001.1"/>
    <property type="molecule type" value="Genomic_DNA"/>
</dbReference>
<comment type="caution">
    <text evidence="9">Lacks conserved residue(s) required for the propagation of feature annotation.</text>
</comment>
<dbReference type="GO" id="GO:0003723">
    <property type="term" value="F:RNA binding"/>
    <property type="evidence" value="ECO:0007669"/>
    <property type="project" value="UniProtKB-UniRule"/>
</dbReference>
<keyword evidence="5 10" id="KW-0540">Nuclease</keyword>
<dbReference type="PANTHER" id="PTHR10954">
    <property type="entry name" value="RIBONUCLEASE H2 SUBUNIT A"/>
    <property type="match status" value="1"/>
</dbReference>
<dbReference type="PROSITE" id="PS51975">
    <property type="entry name" value="RNASE_H_2"/>
    <property type="match status" value="1"/>
</dbReference>
<dbReference type="InterPro" id="IPR036397">
    <property type="entry name" value="RNaseH_sf"/>
</dbReference>
<evidence type="ECO:0000256" key="3">
    <source>
        <dbReference type="ARBA" id="ARBA00001946"/>
    </source>
</evidence>
<dbReference type="InterPro" id="IPR023160">
    <property type="entry name" value="RNase_HII_hlx-loop-hlx_cap_dom"/>
</dbReference>
<evidence type="ECO:0000313" key="12">
    <source>
        <dbReference type="EMBL" id="KAA6370001.1"/>
    </source>
</evidence>
<keyword evidence="8 10" id="KW-0378">Hydrolase</keyword>
<dbReference type="GO" id="GO:0004523">
    <property type="term" value="F:RNA-DNA hybrid ribonuclease activity"/>
    <property type="evidence" value="ECO:0007669"/>
    <property type="project" value="UniProtKB-EC"/>
</dbReference>
<gene>
    <name evidence="12" type="ORF">EZS28_034473</name>
</gene>
<organism evidence="12 13">
    <name type="scientific">Streblomastix strix</name>
    <dbReference type="NCBI Taxonomy" id="222440"/>
    <lineage>
        <taxon>Eukaryota</taxon>
        <taxon>Metamonada</taxon>
        <taxon>Preaxostyla</taxon>
        <taxon>Oxymonadida</taxon>
        <taxon>Streblomastigidae</taxon>
        <taxon>Streblomastix</taxon>
    </lineage>
</organism>
<evidence type="ECO:0000256" key="6">
    <source>
        <dbReference type="ARBA" id="ARBA00022723"/>
    </source>
</evidence>
<comment type="catalytic activity">
    <reaction evidence="1 10">
        <text>Endonucleolytic cleavage to 5'-phosphomonoester.</text>
        <dbReference type="EC" id="3.1.26.4"/>
    </reaction>
</comment>
<sequence length="257" mass="29161">MLITKQFKIKNTEHVFAGIDEAGRGPVLDSKKLTEEQGEDLFNKINETPWMGFECDCSSPESMSGLLLQRKKTSLNLIANQSGALTVRRILEKGYITDELFVDTFGPPAKYKQYLSYRFPEIRHIEVKAKTDSLYPIESAGSICAKVRRDHELSNWVLKKEEICKSDEFGSGYPGDLITKSFLNANFDPILLLPSITRFSWKTVSELGKKMGAYEEGDDEDEEEAGKIDKTQPTLAGMFKKQPYRSNFFIANDLDFI</sequence>
<dbReference type="Gene3D" id="1.10.10.460">
    <property type="entry name" value="Ribonuclease hii. Domain 2"/>
    <property type="match status" value="1"/>
</dbReference>
<keyword evidence="7 10" id="KW-0255">Endonuclease</keyword>
<dbReference type="InterPro" id="IPR024567">
    <property type="entry name" value="RNase_HII/HIII_dom"/>
</dbReference>
<accession>A0A5J4UIX3</accession>
<dbReference type="GO" id="GO:0046872">
    <property type="term" value="F:metal ion binding"/>
    <property type="evidence" value="ECO:0007669"/>
    <property type="project" value="UniProtKB-KW"/>
</dbReference>
<comment type="caution">
    <text evidence="12">The sequence shown here is derived from an EMBL/GenBank/DDBJ whole genome shotgun (WGS) entry which is preliminary data.</text>
</comment>
<evidence type="ECO:0000256" key="7">
    <source>
        <dbReference type="ARBA" id="ARBA00022759"/>
    </source>
</evidence>